<dbReference type="RefSeq" id="WP_375557455.1">
    <property type="nucleotide sequence ID" value="NZ_JBBVGT010000002.1"/>
</dbReference>
<dbReference type="Gene3D" id="3.40.30.10">
    <property type="entry name" value="Glutaredoxin"/>
    <property type="match status" value="1"/>
</dbReference>
<dbReference type="EMBL" id="JBBVGT010000002">
    <property type="protein sequence ID" value="MFB5945924.1"/>
    <property type="molecule type" value="Genomic_DNA"/>
</dbReference>
<evidence type="ECO:0000259" key="5">
    <source>
        <dbReference type="PROSITE" id="PS51352"/>
    </source>
</evidence>
<accession>A0ABV5CEH0</accession>
<comment type="caution">
    <text evidence="6">The sequence shown here is derived from an EMBL/GenBank/DDBJ whole genome shotgun (WGS) entry which is preliminary data.</text>
</comment>
<dbReference type="Pfam" id="PF08534">
    <property type="entry name" value="Redoxin"/>
    <property type="match status" value="1"/>
</dbReference>
<dbReference type="SUPFAM" id="SSF52833">
    <property type="entry name" value="Thioredoxin-like"/>
    <property type="match status" value="1"/>
</dbReference>
<keyword evidence="7" id="KW-1185">Reference proteome</keyword>
<organism evidence="6 7">
    <name type="scientific">Albibacterium profundi</name>
    <dbReference type="NCBI Taxonomy" id="3134906"/>
    <lineage>
        <taxon>Bacteria</taxon>
        <taxon>Pseudomonadati</taxon>
        <taxon>Bacteroidota</taxon>
        <taxon>Sphingobacteriia</taxon>
        <taxon>Sphingobacteriales</taxon>
        <taxon>Sphingobacteriaceae</taxon>
        <taxon>Albibacterium</taxon>
    </lineage>
</organism>
<dbReference type="Proteomes" id="UP001580928">
    <property type="component" value="Unassembled WGS sequence"/>
</dbReference>
<dbReference type="CDD" id="cd02966">
    <property type="entry name" value="TlpA_like_family"/>
    <property type="match status" value="1"/>
</dbReference>
<dbReference type="InterPro" id="IPR013766">
    <property type="entry name" value="Thioredoxin_domain"/>
</dbReference>
<keyword evidence="3" id="KW-1015">Disulfide bond</keyword>
<dbReference type="InterPro" id="IPR050553">
    <property type="entry name" value="Thioredoxin_ResA/DsbE_sf"/>
</dbReference>
<comment type="subcellular location">
    <subcellularLocation>
        <location evidence="1">Cell envelope</location>
    </subcellularLocation>
</comment>
<evidence type="ECO:0000313" key="7">
    <source>
        <dbReference type="Proteomes" id="UP001580928"/>
    </source>
</evidence>
<dbReference type="PANTHER" id="PTHR42852">
    <property type="entry name" value="THIOL:DISULFIDE INTERCHANGE PROTEIN DSBE"/>
    <property type="match status" value="1"/>
</dbReference>
<evidence type="ECO:0000256" key="4">
    <source>
        <dbReference type="ARBA" id="ARBA00023284"/>
    </source>
</evidence>
<keyword evidence="4" id="KW-0676">Redox-active center</keyword>
<sequence>MKKKLLKGVLVIFSLIILAYLALQVHNHKRNQANRNRTISANKSKLDEIDAQSGKFFPDIVLLDEKGNERHLNEYASKVVFLDFWYTRCVPCIEQHPSSAALQTRFKADTNVVFVNIAIEDDFDRWTNYLAANEVAGQNLFLERTHVSTGKEFGVTSFPTYAVLGAENKIMGLTSGSQLRPGTSKAGSNGLVSNINADWILLEAKKGITAREALIKYYTSDREYALWVAKYRSKYKDDF</sequence>
<dbReference type="InterPro" id="IPR013740">
    <property type="entry name" value="Redoxin"/>
</dbReference>
<dbReference type="PROSITE" id="PS51352">
    <property type="entry name" value="THIOREDOXIN_2"/>
    <property type="match status" value="1"/>
</dbReference>
<dbReference type="PANTHER" id="PTHR42852:SF6">
    <property type="entry name" value="THIOL:DISULFIDE INTERCHANGE PROTEIN DSBE"/>
    <property type="match status" value="1"/>
</dbReference>
<name>A0ABV5CEH0_9SPHI</name>
<reference evidence="6 7" key="1">
    <citation type="submission" date="2024-04" db="EMBL/GenBank/DDBJ databases">
        <title>Albibacterium profundi sp. nov., isolated from sediment of the Challenger Deep of Mariana Trench.</title>
        <authorList>
            <person name="Wang Y."/>
        </authorList>
    </citation>
    <scope>NUCLEOTIDE SEQUENCE [LARGE SCALE GENOMIC DNA]</scope>
    <source>
        <strain evidence="6 7">RHL897</strain>
    </source>
</reference>
<evidence type="ECO:0000313" key="6">
    <source>
        <dbReference type="EMBL" id="MFB5945924.1"/>
    </source>
</evidence>
<dbReference type="InterPro" id="IPR036249">
    <property type="entry name" value="Thioredoxin-like_sf"/>
</dbReference>
<protein>
    <submittedName>
        <fullName evidence="6">TlpA family protein disulfide reductase</fullName>
    </submittedName>
</protein>
<evidence type="ECO:0000256" key="2">
    <source>
        <dbReference type="ARBA" id="ARBA00022748"/>
    </source>
</evidence>
<evidence type="ECO:0000256" key="1">
    <source>
        <dbReference type="ARBA" id="ARBA00004196"/>
    </source>
</evidence>
<keyword evidence="2" id="KW-0201">Cytochrome c-type biogenesis</keyword>
<gene>
    <name evidence="6" type="ORF">WKR92_08770</name>
</gene>
<proteinExistence type="predicted"/>
<evidence type="ECO:0000256" key="3">
    <source>
        <dbReference type="ARBA" id="ARBA00023157"/>
    </source>
</evidence>
<feature type="domain" description="Thioredoxin" evidence="5">
    <location>
        <begin position="51"/>
        <end position="210"/>
    </location>
</feature>